<dbReference type="Gene3D" id="3.30.980.20">
    <property type="entry name" value="Putative mannosyl-3-phosphoglycerate phosphatase, domain 2"/>
    <property type="match status" value="1"/>
</dbReference>
<gene>
    <name evidence="4" type="ORF">FJU08_12650</name>
</gene>
<name>A0A506U9E6_9HYPH</name>
<dbReference type="RefSeq" id="WP_141149367.1">
    <property type="nucleotide sequence ID" value="NZ_VHLG01000007.1"/>
</dbReference>
<reference evidence="4 5" key="1">
    <citation type="submission" date="2019-06" db="EMBL/GenBank/DDBJ databases">
        <authorList>
            <person name="Li M."/>
        </authorList>
    </citation>
    <scope>NUCLEOTIDE SEQUENCE [LARGE SCALE GENOMIC DNA]</scope>
    <source>
        <strain evidence="4 5">BGMRC2036</strain>
    </source>
</reference>
<dbReference type="GO" id="GO:0050531">
    <property type="term" value="F:mannosyl-3-phosphoglycerate phosphatase activity"/>
    <property type="evidence" value="ECO:0007669"/>
    <property type="project" value="InterPro"/>
</dbReference>
<dbReference type="EMBL" id="VHLG01000007">
    <property type="protein sequence ID" value="TPW30158.1"/>
    <property type="molecule type" value="Genomic_DNA"/>
</dbReference>
<keyword evidence="3" id="KW-0460">Magnesium</keyword>
<sequence>MQLVFSDLDGTLLDHETYDFAPALPALQRLKELNIPLILASSKTEAEMRPIAAELGLDEPMIVENGAGIAGSDPAHGTSTYAQLRQCLNEMPPELRGRFQGFGDWSVEEVAKRTGMTPAKAELARRRAFSEPGLWSGSNAQRAEFEAYLAESGFQAVRGGRFYTLMPKTSKAERMAEITATYQRMSPDPVSTIALGDAPNDLAMIEAANHGFIIANPAHDPLPVTERERQGFIRRSQKAGPAGWSDMILQLLG</sequence>
<dbReference type="AlphaFoldDB" id="A0A506U9E6"/>
<dbReference type="NCBIfam" id="TIGR01486">
    <property type="entry name" value="HAD-SF-IIB-MPGP"/>
    <property type="match status" value="1"/>
</dbReference>
<keyword evidence="2 4" id="KW-0378">Hydrolase</keyword>
<evidence type="ECO:0000256" key="2">
    <source>
        <dbReference type="ARBA" id="ARBA00022801"/>
    </source>
</evidence>
<keyword evidence="1" id="KW-0479">Metal-binding</keyword>
<organism evidence="4 5">
    <name type="scientific">Martelella alba</name>
    <dbReference type="NCBI Taxonomy" id="2590451"/>
    <lineage>
        <taxon>Bacteria</taxon>
        <taxon>Pseudomonadati</taxon>
        <taxon>Pseudomonadota</taxon>
        <taxon>Alphaproteobacteria</taxon>
        <taxon>Hyphomicrobiales</taxon>
        <taxon>Aurantimonadaceae</taxon>
        <taxon>Martelella</taxon>
    </lineage>
</organism>
<dbReference type="InterPro" id="IPR023214">
    <property type="entry name" value="HAD_sf"/>
</dbReference>
<dbReference type="Proteomes" id="UP000318801">
    <property type="component" value="Unassembled WGS sequence"/>
</dbReference>
<dbReference type="OrthoDB" id="193379at2"/>
<dbReference type="GO" id="GO:0000287">
    <property type="term" value="F:magnesium ion binding"/>
    <property type="evidence" value="ECO:0007669"/>
    <property type="project" value="TreeGrafter"/>
</dbReference>
<keyword evidence="5" id="KW-1185">Reference proteome</keyword>
<dbReference type="SFLD" id="SFLDS00003">
    <property type="entry name" value="Haloacid_Dehalogenase"/>
    <property type="match status" value="1"/>
</dbReference>
<evidence type="ECO:0000256" key="1">
    <source>
        <dbReference type="ARBA" id="ARBA00022723"/>
    </source>
</evidence>
<comment type="caution">
    <text evidence="4">The sequence shown here is derived from an EMBL/GenBank/DDBJ whole genome shotgun (WGS) entry which is preliminary data.</text>
</comment>
<dbReference type="SUPFAM" id="SSF56784">
    <property type="entry name" value="HAD-like"/>
    <property type="match status" value="1"/>
</dbReference>
<dbReference type="SFLD" id="SFLDG01140">
    <property type="entry name" value="C2.B:_Phosphomannomutase_and_P"/>
    <property type="match status" value="1"/>
</dbReference>
<dbReference type="NCBIfam" id="TIGR01484">
    <property type="entry name" value="HAD-SF-IIB"/>
    <property type="match status" value="1"/>
</dbReference>
<evidence type="ECO:0000313" key="5">
    <source>
        <dbReference type="Proteomes" id="UP000318801"/>
    </source>
</evidence>
<dbReference type="PANTHER" id="PTHR10000">
    <property type="entry name" value="PHOSPHOSERINE PHOSPHATASE"/>
    <property type="match status" value="1"/>
</dbReference>
<dbReference type="SFLD" id="SFLDG01142">
    <property type="entry name" value="C2.B.2:_Mannosyl-3-phosphoglyc"/>
    <property type="match status" value="1"/>
</dbReference>
<dbReference type="InterPro" id="IPR036412">
    <property type="entry name" value="HAD-like_sf"/>
</dbReference>
<dbReference type="PANTHER" id="PTHR10000:SF8">
    <property type="entry name" value="HAD SUPERFAMILY HYDROLASE-LIKE, TYPE 3"/>
    <property type="match status" value="1"/>
</dbReference>
<dbReference type="GO" id="GO:0005829">
    <property type="term" value="C:cytosol"/>
    <property type="evidence" value="ECO:0007669"/>
    <property type="project" value="TreeGrafter"/>
</dbReference>
<dbReference type="InterPro" id="IPR006379">
    <property type="entry name" value="HAD-SF_hydro_IIB"/>
</dbReference>
<protein>
    <submittedName>
        <fullName evidence="4">HAD-IIB family hydrolase</fullName>
    </submittedName>
</protein>
<dbReference type="InterPro" id="IPR006381">
    <property type="entry name" value="HAD-SF-IIB-MPGP"/>
</dbReference>
<evidence type="ECO:0000313" key="4">
    <source>
        <dbReference type="EMBL" id="TPW30158.1"/>
    </source>
</evidence>
<dbReference type="Gene3D" id="3.40.50.1000">
    <property type="entry name" value="HAD superfamily/HAD-like"/>
    <property type="match status" value="1"/>
</dbReference>
<proteinExistence type="predicted"/>
<evidence type="ECO:0000256" key="3">
    <source>
        <dbReference type="ARBA" id="ARBA00022842"/>
    </source>
</evidence>
<dbReference type="Pfam" id="PF08282">
    <property type="entry name" value="Hydrolase_3"/>
    <property type="match status" value="2"/>
</dbReference>
<dbReference type="GO" id="GO:0051479">
    <property type="term" value="P:mannosylglycerate biosynthetic process"/>
    <property type="evidence" value="ECO:0007669"/>
    <property type="project" value="InterPro"/>
</dbReference>
<accession>A0A506U9E6</accession>